<dbReference type="AlphaFoldDB" id="A0A1G8JI88"/>
<dbReference type="EMBL" id="FNCY01000016">
    <property type="protein sequence ID" value="SDI30360.1"/>
    <property type="molecule type" value="Genomic_DNA"/>
</dbReference>
<organism evidence="2 3">
    <name type="scientific">Propionivibrio dicarboxylicus</name>
    <dbReference type="NCBI Taxonomy" id="83767"/>
    <lineage>
        <taxon>Bacteria</taxon>
        <taxon>Pseudomonadati</taxon>
        <taxon>Pseudomonadota</taxon>
        <taxon>Betaproteobacteria</taxon>
        <taxon>Rhodocyclales</taxon>
        <taxon>Rhodocyclaceae</taxon>
        <taxon>Propionivibrio</taxon>
    </lineage>
</organism>
<proteinExistence type="predicted"/>
<dbReference type="RefSeq" id="WP_143009890.1">
    <property type="nucleotide sequence ID" value="NZ_FNCY01000016.1"/>
</dbReference>
<evidence type="ECO:0000259" key="1">
    <source>
        <dbReference type="Pfam" id="PF18539"/>
    </source>
</evidence>
<evidence type="ECO:0000313" key="2">
    <source>
        <dbReference type="EMBL" id="SDI30360.1"/>
    </source>
</evidence>
<reference evidence="2 3" key="1">
    <citation type="submission" date="2016-10" db="EMBL/GenBank/DDBJ databases">
        <authorList>
            <person name="de Groot N.N."/>
        </authorList>
    </citation>
    <scope>NUCLEOTIDE SEQUENCE [LARGE SCALE GENOMIC DNA]</scope>
    <source>
        <strain evidence="2 3">DSM 5885</strain>
    </source>
</reference>
<dbReference type="InterPro" id="IPR041008">
    <property type="entry name" value="DUF5625"/>
</dbReference>
<dbReference type="Gene3D" id="2.60.120.790">
    <property type="match status" value="1"/>
</dbReference>
<dbReference type="Pfam" id="PF18539">
    <property type="entry name" value="DUF5625"/>
    <property type="match status" value="1"/>
</dbReference>
<feature type="domain" description="DUF5625" evidence="1">
    <location>
        <begin position="73"/>
        <end position="183"/>
    </location>
</feature>
<keyword evidence="3" id="KW-1185">Reference proteome</keyword>
<dbReference type="Proteomes" id="UP000198607">
    <property type="component" value="Unassembled WGS sequence"/>
</dbReference>
<accession>A0A1G8JI88</accession>
<gene>
    <name evidence="2" type="ORF">SAMN05660652_03205</name>
</gene>
<name>A0A1G8JI88_9RHOO</name>
<protein>
    <recommendedName>
        <fullName evidence="1">DUF5625 domain-containing protein</fullName>
    </recommendedName>
</protein>
<sequence>MMSRRRFLSVLGVLPWMTVLAADKPLELPFFVPFPGMGKAGAKLSVDFVCPKRYRPWYALLAPKPVDDGDPRQDWMMYLAFLFISGDIDDGRRVKKIAGSPRGDIGVPVSLKIKITARESSDARPVYEKSIENEPVVVAAGNGRIHRIVDGVLLLPGKYRLEVESVDDIPALVLENIEFAISYPRGK</sequence>
<evidence type="ECO:0000313" key="3">
    <source>
        <dbReference type="Proteomes" id="UP000198607"/>
    </source>
</evidence>
<dbReference type="STRING" id="83767.SAMN05660652_03205"/>